<keyword evidence="2 5" id="KW-0808">Transferase</keyword>
<evidence type="ECO:0000313" key="6">
    <source>
        <dbReference type="EMBL" id="KAG5675335.1"/>
    </source>
</evidence>
<accession>A0A9J6BZU1</accession>
<dbReference type="GO" id="GO:0032259">
    <property type="term" value="P:methylation"/>
    <property type="evidence" value="ECO:0007669"/>
    <property type="project" value="UniProtKB-KW"/>
</dbReference>
<keyword evidence="4 5" id="KW-0949">S-adenosyl-L-methionine</keyword>
<dbReference type="EC" id="2.1.1.114" evidence="5"/>
<dbReference type="Pfam" id="PF13489">
    <property type="entry name" value="Methyltransf_23"/>
    <property type="match status" value="1"/>
</dbReference>
<keyword evidence="5" id="KW-0479">Metal-binding</keyword>
<comment type="similarity">
    <text evidence="5">Belongs to the class I-like SAM-binding methyltransferase superfamily. UbiG/COQ3 family.</text>
</comment>
<feature type="binding site" evidence="5">
    <location>
        <position position="147"/>
    </location>
    <ligand>
        <name>S-adenosyl-L-methionine</name>
        <dbReference type="ChEBI" id="CHEBI:59789"/>
    </ligand>
</feature>
<feature type="binding site" evidence="5">
    <location>
        <position position="148"/>
    </location>
    <ligand>
        <name>Mg(2+)</name>
        <dbReference type="ChEBI" id="CHEBI:18420"/>
    </ligand>
</feature>
<keyword evidence="5" id="KW-0496">Mitochondrion</keyword>
<comment type="catalytic activity">
    <reaction evidence="5">
        <text>a 3,4-dihydroxy-5-(all-trans-polyprenyl)benzoate + S-adenosyl-L-methionine = a 4-hydroxy-3-methoxy-5-(all-trans-polyprenyl)benzoate + S-adenosyl-L-homocysteine + H(+)</text>
        <dbReference type="Rhea" id="RHEA:44452"/>
        <dbReference type="Rhea" id="RHEA-COMP:10930"/>
        <dbReference type="Rhea" id="RHEA-COMP:10931"/>
        <dbReference type="ChEBI" id="CHEBI:15378"/>
        <dbReference type="ChEBI" id="CHEBI:57856"/>
        <dbReference type="ChEBI" id="CHEBI:59789"/>
        <dbReference type="ChEBI" id="CHEBI:64694"/>
        <dbReference type="ChEBI" id="CHEBI:84443"/>
        <dbReference type="EC" id="2.1.1.114"/>
    </reaction>
</comment>
<dbReference type="EC" id="2.1.1.64" evidence="5"/>
<dbReference type="PANTHER" id="PTHR43464:SF19">
    <property type="entry name" value="UBIQUINONE BIOSYNTHESIS O-METHYLTRANSFERASE, MITOCHONDRIAL"/>
    <property type="match status" value="1"/>
</dbReference>
<dbReference type="GO" id="GO:0061542">
    <property type="term" value="F:3-demethylubiquinol 3-O-methyltransferase activity"/>
    <property type="evidence" value="ECO:0007669"/>
    <property type="project" value="UniProtKB-UniRule"/>
</dbReference>
<keyword evidence="1 5" id="KW-0489">Methyltransferase</keyword>
<dbReference type="GO" id="GO:0031314">
    <property type="term" value="C:extrinsic component of mitochondrial inner membrane"/>
    <property type="evidence" value="ECO:0007669"/>
    <property type="project" value="UniProtKB-UniRule"/>
</dbReference>
<name>A0A9J6BZU1_POLVA</name>
<evidence type="ECO:0000256" key="4">
    <source>
        <dbReference type="ARBA" id="ARBA00022691"/>
    </source>
</evidence>
<feature type="binding site" evidence="5">
    <location>
        <position position="45"/>
    </location>
    <ligand>
        <name>S-adenosyl-L-methionine</name>
        <dbReference type="ChEBI" id="CHEBI:59789"/>
    </ligand>
</feature>
<keyword evidence="5" id="KW-0460">Magnesium</keyword>
<comment type="function">
    <text evidence="5">O-methyltransferase required for two non-consecutive steps during ubiquinone biosynthesis. Catalyzes the 2 O-methylation of 3,4-dihydroxy-5-(all-trans-polyprenyl)benzoic acid into 4-hydroxy-3-methoxy-5-(all-trans-polyprenyl)benzoic acid. Also catalyzes the last step of ubiquinone biosynthesis by mediating methylation of 3-demethylubiquinone into ubiquinone. Also able to mediate the methylation of 3-demethylubiquinol into ubiquinol.</text>
</comment>
<keyword evidence="5" id="KW-0472">Membrane</keyword>
<evidence type="ECO:0000313" key="7">
    <source>
        <dbReference type="Proteomes" id="UP001107558"/>
    </source>
</evidence>
<evidence type="ECO:0000256" key="1">
    <source>
        <dbReference type="ARBA" id="ARBA00022603"/>
    </source>
</evidence>
<comment type="subunit">
    <text evidence="5">Component of a multi-subunit COQ enzyme complex.</text>
</comment>
<dbReference type="InterPro" id="IPR029063">
    <property type="entry name" value="SAM-dependent_MTases_sf"/>
</dbReference>
<dbReference type="SUPFAM" id="SSF53335">
    <property type="entry name" value="S-adenosyl-L-methionine-dependent methyltransferases"/>
    <property type="match status" value="1"/>
</dbReference>
<dbReference type="Gene3D" id="3.40.50.150">
    <property type="entry name" value="Vaccinia Virus protein VP39"/>
    <property type="match status" value="1"/>
</dbReference>
<dbReference type="OrthoDB" id="3265906at2759"/>
<proteinExistence type="inferred from homology"/>
<sequence length="259" mass="29958">MQTDQQLLERNIDPSEIKRFSPMAKEWWNAKDGPMYILHDMNKMRVDLVCDGLLSTGVIKSWQRNEPNVFQGLKILDLGCGGGILAEALAKLKAEVTGLDPNEALLDIAKEHIETQKDIRGNVRYLLETIEEHCKTHPNYYDVITCSEVLEHVIDKKSLLEAACKALKPGGSIFITTFNKTFYSWFFGIIWCEYILRILPMGCHSYDLFISPEDVTKILEKSNCKTNILRGTFYNFITHNYWVYRWIGYHYAMQAVKDF</sequence>
<evidence type="ECO:0000256" key="2">
    <source>
        <dbReference type="ARBA" id="ARBA00022679"/>
    </source>
</evidence>
<reference evidence="6" key="1">
    <citation type="submission" date="2021-03" db="EMBL/GenBank/DDBJ databases">
        <title>Chromosome level genome of the anhydrobiotic midge Polypedilum vanderplanki.</title>
        <authorList>
            <person name="Yoshida Y."/>
            <person name="Kikawada T."/>
            <person name="Gusev O."/>
        </authorList>
    </citation>
    <scope>NUCLEOTIDE SEQUENCE</scope>
    <source>
        <strain evidence="6">NIAS01</strain>
        <tissue evidence="6">Whole body or cell culture</tissue>
    </source>
</reference>
<protein>
    <recommendedName>
        <fullName evidence="5">Ubiquinone biosynthesis O-methyltransferase, mitochondrial</fullName>
    </recommendedName>
    <alternativeName>
        <fullName evidence="5">3-demethylubiquinol 3-O-methyltransferase</fullName>
        <ecNumber evidence="5">2.1.1.64</ecNumber>
    </alternativeName>
    <alternativeName>
        <fullName evidence="5">3-demethylubiquinone 3-O-methyltransferase</fullName>
        <ecNumber evidence="5">2.1.1.-</ecNumber>
    </alternativeName>
    <alternativeName>
        <fullName evidence="5">Polyprenyldihydroxybenzoate methyltransferase</fullName>
        <ecNumber evidence="5">2.1.1.114</ecNumber>
    </alternativeName>
</protein>
<dbReference type="GO" id="GO:0046872">
    <property type="term" value="F:metal ion binding"/>
    <property type="evidence" value="ECO:0007669"/>
    <property type="project" value="UniProtKB-KW"/>
</dbReference>
<comment type="cofactor">
    <cofactor evidence="5">
        <name>Mg(2+)</name>
        <dbReference type="ChEBI" id="CHEBI:18420"/>
    </cofactor>
</comment>
<comment type="catalytic activity">
    <reaction evidence="5">
        <text>a 3-demethylubiquinone + S-adenosyl-L-methionine = a ubiquinone + S-adenosyl-L-homocysteine</text>
        <dbReference type="Rhea" id="RHEA:81215"/>
        <dbReference type="Rhea" id="RHEA-COMP:9565"/>
        <dbReference type="Rhea" id="RHEA-COMP:19654"/>
        <dbReference type="ChEBI" id="CHEBI:16389"/>
        <dbReference type="ChEBI" id="CHEBI:57856"/>
        <dbReference type="ChEBI" id="CHEBI:59789"/>
        <dbReference type="ChEBI" id="CHEBI:231825"/>
    </reaction>
</comment>
<feature type="binding site" evidence="5">
    <location>
        <position position="79"/>
    </location>
    <ligand>
        <name>S-adenosyl-L-methionine</name>
        <dbReference type="ChEBI" id="CHEBI:59789"/>
    </ligand>
</feature>
<dbReference type="Proteomes" id="UP001107558">
    <property type="component" value="Chromosome 2"/>
</dbReference>
<dbReference type="NCBIfam" id="TIGR01983">
    <property type="entry name" value="UbiG"/>
    <property type="match status" value="1"/>
</dbReference>
<keyword evidence="3 5" id="KW-0831">Ubiquinone biosynthesis</keyword>
<dbReference type="InterPro" id="IPR010233">
    <property type="entry name" value="UbiG_MeTrfase"/>
</dbReference>
<comment type="catalytic activity">
    <reaction evidence="5">
        <text>a 3-demethylubiquinol + S-adenosyl-L-methionine = a ubiquinol + S-adenosyl-L-homocysteine + H(+)</text>
        <dbReference type="Rhea" id="RHEA:44380"/>
        <dbReference type="Rhea" id="RHEA-COMP:9566"/>
        <dbReference type="Rhea" id="RHEA-COMP:10914"/>
        <dbReference type="ChEBI" id="CHEBI:15378"/>
        <dbReference type="ChEBI" id="CHEBI:17976"/>
        <dbReference type="ChEBI" id="CHEBI:57856"/>
        <dbReference type="ChEBI" id="CHEBI:59789"/>
        <dbReference type="ChEBI" id="CHEBI:84422"/>
        <dbReference type="EC" id="2.1.1.64"/>
    </reaction>
</comment>
<comment type="caution">
    <text evidence="6">The sequence shown here is derived from an EMBL/GenBank/DDBJ whole genome shotgun (WGS) entry which is preliminary data.</text>
</comment>
<dbReference type="CDD" id="cd02440">
    <property type="entry name" value="AdoMet_MTases"/>
    <property type="match status" value="1"/>
</dbReference>
<dbReference type="HAMAP" id="MF_00472">
    <property type="entry name" value="UbiG"/>
    <property type="match status" value="1"/>
</dbReference>
<dbReference type="EMBL" id="JADBJN010000002">
    <property type="protein sequence ID" value="KAG5675335.1"/>
    <property type="molecule type" value="Genomic_DNA"/>
</dbReference>
<comment type="subcellular location">
    <subcellularLocation>
        <location evidence="5">Mitochondrion inner membrane</location>
        <topology evidence="5">Peripheral membrane protein</topology>
        <orientation evidence="5">Matrix side</orientation>
    </subcellularLocation>
</comment>
<keyword evidence="5" id="KW-0999">Mitochondrion inner membrane</keyword>
<dbReference type="GO" id="GO:0010420">
    <property type="term" value="F:polyprenyldihydroxybenzoate methyltransferase activity"/>
    <property type="evidence" value="ECO:0007669"/>
    <property type="project" value="UniProtKB-UniRule"/>
</dbReference>
<evidence type="ECO:0000256" key="5">
    <source>
        <dbReference type="HAMAP-Rule" id="MF_03190"/>
    </source>
</evidence>
<dbReference type="EC" id="2.1.1.-" evidence="5"/>
<dbReference type="AlphaFoldDB" id="A0A9J6BZU1"/>
<feature type="binding site" evidence="5">
    <location>
        <position position="100"/>
    </location>
    <ligand>
        <name>S-adenosyl-L-methionine</name>
        <dbReference type="ChEBI" id="CHEBI:59789"/>
    </ligand>
</feature>
<keyword evidence="7" id="KW-1185">Reference proteome</keyword>
<feature type="binding site" evidence="5">
    <location>
        <position position="151"/>
    </location>
    <ligand>
        <name>Mg(2+)</name>
        <dbReference type="ChEBI" id="CHEBI:18420"/>
    </ligand>
</feature>
<comment type="pathway">
    <text evidence="5">Cofactor biosynthesis; ubiquinone biosynthesis.</text>
</comment>
<organism evidence="6 7">
    <name type="scientific">Polypedilum vanderplanki</name>
    <name type="common">Sleeping chironomid midge</name>
    <dbReference type="NCBI Taxonomy" id="319348"/>
    <lineage>
        <taxon>Eukaryota</taxon>
        <taxon>Metazoa</taxon>
        <taxon>Ecdysozoa</taxon>
        <taxon>Arthropoda</taxon>
        <taxon>Hexapoda</taxon>
        <taxon>Insecta</taxon>
        <taxon>Pterygota</taxon>
        <taxon>Neoptera</taxon>
        <taxon>Endopterygota</taxon>
        <taxon>Diptera</taxon>
        <taxon>Nematocera</taxon>
        <taxon>Chironomoidea</taxon>
        <taxon>Chironomidae</taxon>
        <taxon>Chironominae</taxon>
        <taxon>Polypedilum</taxon>
        <taxon>Polypedilum</taxon>
    </lineage>
</organism>
<gene>
    <name evidence="5" type="primary">coq3</name>
    <name evidence="6" type="ORF">PVAND_005245</name>
</gene>
<evidence type="ECO:0000256" key="3">
    <source>
        <dbReference type="ARBA" id="ARBA00022688"/>
    </source>
</evidence>
<feature type="binding site" evidence="5">
    <location>
        <position position="152"/>
    </location>
    <ligand>
        <name>Mg(2+)</name>
        <dbReference type="ChEBI" id="CHEBI:18420"/>
    </ligand>
</feature>
<dbReference type="PANTHER" id="PTHR43464">
    <property type="entry name" value="METHYLTRANSFERASE"/>
    <property type="match status" value="1"/>
</dbReference>